<feature type="region of interest" description="Disordered" evidence="1">
    <location>
        <begin position="413"/>
        <end position="451"/>
    </location>
</feature>
<keyword evidence="3" id="KW-1185">Reference proteome</keyword>
<feature type="compositionally biased region" description="Basic and acidic residues" evidence="1">
    <location>
        <begin position="434"/>
        <end position="451"/>
    </location>
</feature>
<proteinExistence type="predicted"/>
<evidence type="ECO:0000256" key="1">
    <source>
        <dbReference type="SAM" id="MobiDB-lite"/>
    </source>
</evidence>
<comment type="caution">
    <text evidence="2">The sequence shown here is derived from an EMBL/GenBank/DDBJ whole genome shotgun (WGS) entry which is preliminary data.</text>
</comment>
<dbReference type="Proteomes" id="UP000829685">
    <property type="component" value="Unassembled WGS sequence"/>
</dbReference>
<evidence type="ECO:0000313" key="3">
    <source>
        <dbReference type="Proteomes" id="UP000829685"/>
    </source>
</evidence>
<feature type="compositionally biased region" description="Basic and acidic residues" evidence="1">
    <location>
        <begin position="413"/>
        <end position="423"/>
    </location>
</feature>
<protein>
    <recommendedName>
        <fullName evidence="4">Nuclear pore protein</fullName>
    </recommendedName>
</protein>
<sequence length="451" mass="49757">MSSSETGDMPLEPLTADATIAAQTQPLSPIEEQDDNIHQDQEISHSDDDLAVFHADTDAAIKVESGEDLVEFKVIISNVTSASQVLNDLFYGDASEKLPNGTRVITLDDEPESLAILMNIMHFRFARVPKRPTVDQLYELTRLTSKYKCTHLVEPWAVAWTEQLSGFAHDKKATEDNYKAAWISWELGYEKLLREMTDSLVLNCKVDEHGDVIHPNGTKLRDLVLPPGFLDRIIEIRFNTLASILEQIQIPMDHLSHMKRLEKPGFCKRAEDDVAWCEAMLLGSSMPKLMQAGLFPVPPATSYRQSLQTLKSAVYDIEYKHWEGRKWAPHKSHTGCNLGLRDSIKSVLDQMANPVQQSHLGHLFKQAQITGVDGGGAGCLTRVPVSPAGGEGQSALLCAEAASTSIKTEIVHDDGLKDDEKTVSDAVDSVAAPKGDDEQSDTKSEMCGEHA</sequence>
<organism evidence="2 3">
    <name type="scientific">Neoarthrinium moseri</name>
    <dbReference type="NCBI Taxonomy" id="1658444"/>
    <lineage>
        <taxon>Eukaryota</taxon>
        <taxon>Fungi</taxon>
        <taxon>Dikarya</taxon>
        <taxon>Ascomycota</taxon>
        <taxon>Pezizomycotina</taxon>
        <taxon>Sordariomycetes</taxon>
        <taxon>Xylariomycetidae</taxon>
        <taxon>Amphisphaeriales</taxon>
        <taxon>Apiosporaceae</taxon>
        <taxon>Neoarthrinium</taxon>
    </lineage>
</organism>
<dbReference type="EMBL" id="JAFIMR010000059">
    <property type="protein sequence ID" value="KAI1852977.1"/>
    <property type="molecule type" value="Genomic_DNA"/>
</dbReference>
<name>A0A9P9W9Y8_9PEZI</name>
<evidence type="ECO:0008006" key="4">
    <source>
        <dbReference type="Google" id="ProtNLM"/>
    </source>
</evidence>
<accession>A0A9P9W9Y8</accession>
<dbReference type="AlphaFoldDB" id="A0A9P9W9Y8"/>
<evidence type="ECO:0000313" key="2">
    <source>
        <dbReference type="EMBL" id="KAI1852977.1"/>
    </source>
</evidence>
<gene>
    <name evidence="2" type="ORF">JX265_012866</name>
</gene>
<reference evidence="2" key="1">
    <citation type="submission" date="2021-03" db="EMBL/GenBank/DDBJ databases">
        <title>Revisited historic fungal species revealed as producer of novel bioactive compounds through whole genome sequencing and comparative genomics.</title>
        <authorList>
            <person name="Vignolle G.A."/>
            <person name="Hochenegger N."/>
            <person name="Mach R.L."/>
            <person name="Mach-Aigner A.R."/>
            <person name="Javad Rahimi M."/>
            <person name="Salim K.A."/>
            <person name="Chan C.M."/>
            <person name="Lim L.B.L."/>
            <person name="Cai F."/>
            <person name="Druzhinina I.S."/>
            <person name="U'Ren J.M."/>
            <person name="Derntl C."/>
        </authorList>
    </citation>
    <scope>NUCLEOTIDE SEQUENCE</scope>
    <source>
        <strain evidence="2">TUCIM 5799</strain>
    </source>
</reference>